<dbReference type="EMBL" id="JANPWB010000003">
    <property type="protein sequence ID" value="KAJ1197791.1"/>
    <property type="molecule type" value="Genomic_DNA"/>
</dbReference>
<protein>
    <submittedName>
        <fullName evidence="1">Uncharacterized protein</fullName>
    </submittedName>
</protein>
<dbReference type="AlphaFoldDB" id="A0AAV7VA91"/>
<evidence type="ECO:0000313" key="2">
    <source>
        <dbReference type="Proteomes" id="UP001066276"/>
    </source>
</evidence>
<gene>
    <name evidence="1" type="ORF">NDU88_001639</name>
</gene>
<feature type="non-terminal residue" evidence="1">
    <location>
        <position position="34"/>
    </location>
</feature>
<evidence type="ECO:0000313" key="1">
    <source>
        <dbReference type="EMBL" id="KAJ1197791.1"/>
    </source>
</evidence>
<sequence>PRSWCSRCPDSPDFYNLNISSKSTIGNPLRSSPS</sequence>
<name>A0AAV7VA91_PLEWA</name>
<organism evidence="1 2">
    <name type="scientific">Pleurodeles waltl</name>
    <name type="common">Iberian ribbed newt</name>
    <dbReference type="NCBI Taxonomy" id="8319"/>
    <lineage>
        <taxon>Eukaryota</taxon>
        <taxon>Metazoa</taxon>
        <taxon>Chordata</taxon>
        <taxon>Craniata</taxon>
        <taxon>Vertebrata</taxon>
        <taxon>Euteleostomi</taxon>
        <taxon>Amphibia</taxon>
        <taxon>Batrachia</taxon>
        <taxon>Caudata</taxon>
        <taxon>Salamandroidea</taxon>
        <taxon>Salamandridae</taxon>
        <taxon>Pleurodelinae</taxon>
        <taxon>Pleurodeles</taxon>
    </lineage>
</organism>
<keyword evidence="2" id="KW-1185">Reference proteome</keyword>
<comment type="caution">
    <text evidence="1">The sequence shown here is derived from an EMBL/GenBank/DDBJ whole genome shotgun (WGS) entry which is preliminary data.</text>
</comment>
<dbReference type="Proteomes" id="UP001066276">
    <property type="component" value="Chromosome 2_1"/>
</dbReference>
<reference evidence="1" key="1">
    <citation type="journal article" date="2022" name="bioRxiv">
        <title>Sequencing and chromosome-scale assembly of the giantPleurodeles waltlgenome.</title>
        <authorList>
            <person name="Brown T."/>
            <person name="Elewa A."/>
            <person name="Iarovenko S."/>
            <person name="Subramanian E."/>
            <person name="Araus A.J."/>
            <person name="Petzold A."/>
            <person name="Susuki M."/>
            <person name="Suzuki K.-i.T."/>
            <person name="Hayashi T."/>
            <person name="Toyoda A."/>
            <person name="Oliveira C."/>
            <person name="Osipova E."/>
            <person name="Leigh N.D."/>
            <person name="Simon A."/>
            <person name="Yun M.H."/>
        </authorList>
    </citation>
    <scope>NUCLEOTIDE SEQUENCE</scope>
    <source>
        <strain evidence="1">20211129_DDA</strain>
        <tissue evidence="1">Liver</tissue>
    </source>
</reference>
<proteinExistence type="predicted"/>
<feature type="non-terminal residue" evidence="1">
    <location>
        <position position="1"/>
    </location>
</feature>
<accession>A0AAV7VA91</accession>